<dbReference type="EMBL" id="WBMT01000015">
    <property type="protein sequence ID" value="KAB2344851.1"/>
    <property type="molecule type" value="Genomic_DNA"/>
</dbReference>
<accession>A0A6H9YPT9</accession>
<dbReference type="RefSeq" id="WP_151565219.1">
    <property type="nucleotide sequence ID" value="NZ_WBMT01000015.1"/>
</dbReference>
<sequence>MAITTLGEAHAVIHLIRFLLDDHGDNDKAREGLALLAESARKRLQTGYSAEAVTKNWHPSNIAWKLVEVGYADNDTELFADLQEHRQVAASYLNRGWFNSHVGRTLTDEEWALIVPRLYRYSAEIGESWANERFADEILDALLIHRHTEEVDPSGIGAESEPEAPDEASAKVPQPEAEHAPEKADAEEDGGENEDPRNDEPKTGAEDAAAPEPKTANALDEPEPEAEVQEEAEEVDPPAPDEEVDLPPDGEDIDEAPAA</sequence>
<proteinExistence type="predicted"/>
<feature type="compositionally biased region" description="Basic and acidic residues" evidence="1">
    <location>
        <begin position="194"/>
        <end position="205"/>
    </location>
</feature>
<evidence type="ECO:0000256" key="1">
    <source>
        <dbReference type="SAM" id="MobiDB-lite"/>
    </source>
</evidence>
<dbReference type="AlphaFoldDB" id="A0A6H9YPT9"/>
<name>A0A6H9YPT9_9ACTN</name>
<comment type="caution">
    <text evidence="2">The sequence shown here is derived from an EMBL/GenBank/DDBJ whole genome shotgun (WGS) entry which is preliminary data.</text>
</comment>
<reference evidence="2 3" key="1">
    <citation type="submission" date="2019-09" db="EMBL/GenBank/DDBJ databases">
        <title>Actinomadura physcomitrii sp. nov., a novel actinomycete isolated from moss [Physcomitrium sphaericum (Ludw) Fuernr].</title>
        <authorList>
            <person name="Zhuang X."/>
            <person name="Liu C."/>
        </authorList>
    </citation>
    <scope>NUCLEOTIDE SEQUENCE [LARGE SCALE GENOMIC DNA]</scope>
    <source>
        <strain evidence="2 3">HMC1</strain>
    </source>
</reference>
<keyword evidence="3" id="KW-1185">Reference proteome</keyword>
<gene>
    <name evidence="2" type="ORF">F8566_30125</name>
</gene>
<organism evidence="2 3">
    <name type="scientific">Actinomadura rudentiformis</name>
    <dbReference type="NCBI Taxonomy" id="359158"/>
    <lineage>
        <taxon>Bacteria</taxon>
        <taxon>Bacillati</taxon>
        <taxon>Actinomycetota</taxon>
        <taxon>Actinomycetes</taxon>
        <taxon>Streptosporangiales</taxon>
        <taxon>Thermomonosporaceae</taxon>
        <taxon>Actinomadura</taxon>
    </lineage>
</organism>
<dbReference type="Proteomes" id="UP000468735">
    <property type="component" value="Unassembled WGS sequence"/>
</dbReference>
<feature type="region of interest" description="Disordered" evidence="1">
    <location>
        <begin position="151"/>
        <end position="259"/>
    </location>
</feature>
<feature type="compositionally biased region" description="Acidic residues" evidence="1">
    <location>
        <begin position="220"/>
        <end position="259"/>
    </location>
</feature>
<protein>
    <submittedName>
        <fullName evidence="2">Uncharacterized protein</fullName>
    </submittedName>
</protein>
<evidence type="ECO:0000313" key="2">
    <source>
        <dbReference type="EMBL" id="KAB2344851.1"/>
    </source>
</evidence>
<evidence type="ECO:0000313" key="3">
    <source>
        <dbReference type="Proteomes" id="UP000468735"/>
    </source>
</evidence>